<keyword evidence="4" id="KW-1185">Reference proteome</keyword>
<dbReference type="EMBL" id="JAEAOA010002069">
    <property type="protein sequence ID" value="KAK3584274.1"/>
    <property type="molecule type" value="Genomic_DNA"/>
</dbReference>
<dbReference type="NCBIfam" id="TIGR00049">
    <property type="entry name" value="iron-sulfur cluster assembly accessory protein"/>
    <property type="match status" value="1"/>
</dbReference>
<comment type="similarity">
    <text evidence="1">Belongs to the HesB/IscA family.</text>
</comment>
<dbReference type="InterPro" id="IPR036869">
    <property type="entry name" value="J_dom_sf"/>
</dbReference>
<evidence type="ECO:0000259" key="2">
    <source>
        <dbReference type="Pfam" id="PF01521"/>
    </source>
</evidence>
<dbReference type="InterPro" id="IPR000361">
    <property type="entry name" value="ATAP_core_dom"/>
</dbReference>
<dbReference type="InterPro" id="IPR016092">
    <property type="entry name" value="ATAP"/>
</dbReference>
<gene>
    <name evidence="3" type="ORF">CHS0354_035355</name>
</gene>
<dbReference type="SUPFAM" id="SSF46565">
    <property type="entry name" value="Chaperone J-domain"/>
    <property type="match status" value="1"/>
</dbReference>
<reference evidence="3" key="3">
    <citation type="submission" date="2023-05" db="EMBL/GenBank/DDBJ databases">
        <authorList>
            <person name="Smith C.H."/>
        </authorList>
    </citation>
    <scope>NUCLEOTIDE SEQUENCE</scope>
    <source>
        <strain evidence="3">CHS0354</strain>
        <tissue evidence="3">Mantle</tissue>
    </source>
</reference>
<dbReference type="SUPFAM" id="SSF89360">
    <property type="entry name" value="HesB-like domain"/>
    <property type="match status" value="1"/>
</dbReference>
<reference evidence="3" key="2">
    <citation type="journal article" date="2021" name="Genome Biol. Evol.">
        <title>Developing a high-quality reference genome for a parasitic bivalve with doubly uniparental inheritance (Bivalvia: Unionida).</title>
        <authorList>
            <person name="Smith C.H."/>
        </authorList>
    </citation>
    <scope>NUCLEOTIDE SEQUENCE</scope>
    <source>
        <strain evidence="3">CHS0354</strain>
        <tissue evidence="3">Mantle</tissue>
    </source>
</reference>
<reference evidence="3" key="1">
    <citation type="journal article" date="2021" name="Genome Biol. Evol.">
        <title>A High-Quality Reference Genome for a Parasitic Bivalve with Doubly Uniparental Inheritance (Bivalvia: Unionida).</title>
        <authorList>
            <person name="Smith C.H."/>
        </authorList>
    </citation>
    <scope>NUCLEOTIDE SEQUENCE</scope>
    <source>
        <strain evidence="3">CHS0354</strain>
    </source>
</reference>
<dbReference type="PANTHER" id="PTHR43011">
    <property type="entry name" value="IRON-SULFUR CLUSTER ASSEMBLY 2 HOMOLOG, MITOCHONDRIAL"/>
    <property type="match status" value="1"/>
</dbReference>
<protein>
    <recommendedName>
        <fullName evidence="2">Core domain-containing protein</fullName>
    </recommendedName>
</protein>
<evidence type="ECO:0000256" key="1">
    <source>
        <dbReference type="ARBA" id="ARBA00006718"/>
    </source>
</evidence>
<dbReference type="GO" id="GO:0016226">
    <property type="term" value="P:iron-sulfur cluster assembly"/>
    <property type="evidence" value="ECO:0007669"/>
    <property type="project" value="InterPro"/>
</dbReference>
<dbReference type="AlphaFoldDB" id="A0AAE0S321"/>
<feature type="domain" description="Core" evidence="2">
    <location>
        <begin position="2"/>
        <end position="91"/>
    </location>
</feature>
<organism evidence="3 4">
    <name type="scientific">Potamilus streckersoni</name>
    <dbReference type="NCBI Taxonomy" id="2493646"/>
    <lineage>
        <taxon>Eukaryota</taxon>
        <taxon>Metazoa</taxon>
        <taxon>Spiralia</taxon>
        <taxon>Lophotrochozoa</taxon>
        <taxon>Mollusca</taxon>
        <taxon>Bivalvia</taxon>
        <taxon>Autobranchia</taxon>
        <taxon>Heteroconchia</taxon>
        <taxon>Palaeoheterodonta</taxon>
        <taxon>Unionida</taxon>
        <taxon>Unionoidea</taxon>
        <taxon>Unionidae</taxon>
        <taxon>Ambleminae</taxon>
        <taxon>Lampsilini</taxon>
        <taxon>Potamilus</taxon>
    </lineage>
</organism>
<name>A0AAE0S321_9BIVA</name>
<dbReference type="Proteomes" id="UP001195483">
    <property type="component" value="Unassembled WGS sequence"/>
</dbReference>
<dbReference type="GO" id="GO:0005739">
    <property type="term" value="C:mitochondrion"/>
    <property type="evidence" value="ECO:0007669"/>
    <property type="project" value="TreeGrafter"/>
</dbReference>
<dbReference type="InterPro" id="IPR035903">
    <property type="entry name" value="HesB-like_dom_sf"/>
</dbReference>
<accession>A0AAE0S321</accession>
<sequence>MITLTTNAASEIRRIIAENSLPEGTALRLGIKGGGCAGFTYVFDFDHKIGEFDRVFETNGMKVVIDRKSLLYIDGTEIDFKTSLMERGFKFRLLMFPACPSCGQPQQQYHRCPDCDILLPFPVAPDLFGILSLPIKYNTDTKTAEEAYENIMLDLHPDFFEQKDSTQKLLSLQWSGLAKQARDMLIHPQKRAKYIFSHAFPGQTETVPDPDFIDNMFALREKLADEPVDALISKTREDLAAFEMQCATVFEAIADGDRTDDIRMQAASLLGQFKFWINVRDVLNGKHFHD</sequence>
<dbReference type="GO" id="GO:0051537">
    <property type="term" value="F:2 iron, 2 sulfur cluster binding"/>
    <property type="evidence" value="ECO:0007669"/>
    <property type="project" value="TreeGrafter"/>
</dbReference>
<comment type="caution">
    <text evidence="3">The sequence shown here is derived from an EMBL/GenBank/DDBJ whole genome shotgun (WGS) entry which is preliminary data.</text>
</comment>
<dbReference type="GO" id="GO:0051539">
    <property type="term" value="F:4 iron, 4 sulfur cluster binding"/>
    <property type="evidence" value="ECO:0007669"/>
    <property type="project" value="TreeGrafter"/>
</dbReference>
<dbReference type="Gene3D" id="2.60.300.12">
    <property type="entry name" value="HesB-like domain"/>
    <property type="match status" value="1"/>
</dbReference>
<dbReference type="Gene3D" id="1.10.287.110">
    <property type="entry name" value="DnaJ domain"/>
    <property type="match status" value="1"/>
</dbReference>
<dbReference type="Pfam" id="PF01521">
    <property type="entry name" value="Fe-S_biosyn"/>
    <property type="match status" value="1"/>
</dbReference>
<dbReference type="GO" id="GO:0005506">
    <property type="term" value="F:iron ion binding"/>
    <property type="evidence" value="ECO:0007669"/>
    <property type="project" value="TreeGrafter"/>
</dbReference>
<dbReference type="PANTHER" id="PTHR43011:SF1">
    <property type="entry name" value="IRON-SULFUR CLUSTER ASSEMBLY 2 HOMOLOG, MITOCHONDRIAL"/>
    <property type="match status" value="1"/>
</dbReference>
<proteinExistence type="inferred from homology"/>
<evidence type="ECO:0000313" key="3">
    <source>
        <dbReference type="EMBL" id="KAK3584274.1"/>
    </source>
</evidence>
<evidence type="ECO:0000313" key="4">
    <source>
        <dbReference type="Proteomes" id="UP001195483"/>
    </source>
</evidence>